<evidence type="ECO:0000256" key="8">
    <source>
        <dbReference type="ARBA" id="ARBA00023033"/>
    </source>
</evidence>
<protein>
    <recommendedName>
        <fullName evidence="13">Cytochrome P450</fullName>
    </recommendedName>
</protein>
<dbReference type="Proteomes" id="UP000298061">
    <property type="component" value="Unassembled WGS sequence"/>
</dbReference>
<dbReference type="SUPFAM" id="SSF48264">
    <property type="entry name" value="Cytochrome P450"/>
    <property type="match status" value="1"/>
</dbReference>
<evidence type="ECO:0000313" key="12">
    <source>
        <dbReference type="Proteomes" id="UP000298061"/>
    </source>
</evidence>
<dbReference type="OrthoDB" id="2789670at2759"/>
<keyword evidence="6 10" id="KW-0560">Oxidoreductase</keyword>
<sequence length="342" mass="37632">MDLTYGYEVSKNDPIVGALDEAADMLAQAVFPGAMAVNALPALQYLPEWLPGMHFKAYGHKCRLLMDEIMQVPLASVQRKMAAGTARPSNIGSMLKENNGDLDGMDLVKKVGLSMYAAMTDTTSMGITVAVHAFLLHPDVQRRAQDELDVVVGRDRLPSFADRDTLPYVNAIVREVVRWKPVLPLGFPRIAIQDDIYDGKLIPKGAMILPNAWAMLHDAEKYPKPEIFSPNRFLNKDGELIDDEVTPAFGFGRRICPGRHAAMSSLFINIACMLSVFSLQPKKNERGEDLPVNVTYADGLSSRPSSFECKFVPRDQAADNVLGKFADDDAHPAKVPAPDTMT</sequence>
<dbReference type="InterPro" id="IPR002401">
    <property type="entry name" value="Cyt_P450_E_grp-I"/>
</dbReference>
<dbReference type="InterPro" id="IPR036396">
    <property type="entry name" value="Cyt_P450_sf"/>
</dbReference>
<evidence type="ECO:0000256" key="10">
    <source>
        <dbReference type="RuleBase" id="RU000461"/>
    </source>
</evidence>
<dbReference type="STRING" id="135208.A0A4Z0A678"/>
<dbReference type="AlphaFoldDB" id="A0A4Z0A678"/>
<organism evidence="11 12">
    <name type="scientific">Hericium alpestre</name>
    <dbReference type="NCBI Taxonomy" id="135208"/>
    <lineage>
        <taxon>Eukaryota</taxon>
        <taxon>Fungi</taxon>
        <taxon>Dikarya</taxon>
        <taxon>Basidiomycota</taxon>
        <taxon>Agaricomycotina</taxon>
        <taxon>Agaricomycetes</taxon>
        <taxon>Russulales</taxon>
        <taxon>Hericiaceae</taxon>
        <taxon>Hericium</taxon>
    </lineage>
</organism>
<dbReference type="GO" id="GO:0004497">
    <property type="term" value="F:monooxygenase activity"/>
    <property type="evidence" value="ECO:0007669"/>
    <property type="project" value="UniProtKB-KW"/>
</dbReference>
<evidence type="ECO:0000256" key="5">
    <source>
        <dbReference type="ARBA" id="ARBA00022723"/>
    </source>
</evidence>
<dbReference type="GO" id="GO:0016705">
    <property type="term" value="F:oxidoreductase activity, acting on paired donors, with incorporation or reduction of molecular oxygen"/>
    <property type="evidence" value="ECO:0007669"/>
    <property type="project" value="InterPro"/>
</dbReference>
<dbReference type="PRINTS" id="PR00385">
    <property type="entry name" value="P450"/>
</dbReference>
<dbReference type="Pfam" id="PF00067">
    <property type="entry name" value="p450"/>
    <property type="match status" value="1"/>
</dbReference>
<evidence type="ECO:0000256" key="9">
    <source>
        <dbReference type="PIRSR" id="PIRSR602401-1"/>
    </source>
</evidence>
<keyword evidence="5 9" id="KW-0479">Metal-binding</keyword>
<name>A0A4Z0A678_9AGAM</name>
<accession>A0A4Z0A678</accession>
<proteinExistence type="inferred from homology"/>
<dbReference type="PROSITE" id="PS00086">
    <property type="entry name" value="CYTOCHROME_P450"/>
    <property type="match status" value="1"/>
</dbReference>
<comment type="cofactor">
    <cofactor evidence="1 9">
        <name>heme</name>
        <dbReference type="ChEBI" id="CHEBI:30413"/>
    </cofactor>
</comment>
<dbReference type="PANTHER" id="PTHR46300">
    <property type="entry name" value="P450, PUTATIVE (EUROFUNG)-RELATED-RELATED"/>
    <property type="match status" value="1"/>
</dbReference>
<evidence type="ECO:0000256" key="3">
    <source>
        <dbReference type="ARBA" id="ARBA00010617"/>
    </source>
</evidence>
<keyword evidence="12" id="KW-1185">Reference proteome</keyword>
<comment type="caution">
    <text evidence="11">The sequence shown here is derived from an EMBL/GenBank/DDBJ whole genome shotgun (WGS) entry which is preliminary data.</text>
</comment>
<dbReference type="PRINTS" id="PR00463">
    <property type="entry name" value="EP450I"/>
</dbReference>
<keyword evidence="7 9" id="KW-0408">Iron</keyword>
<dbReference type="InterPro" id="IPR050364">
    <property type="entry name" value="Cytochrome_P450_fung"/>
</dbReference>
<evidence type="ECO:0000256" key="4">
    <source>
        <dbReference type="ARBA" id="ARBA00022617"/>
    </source>
</evidence>
<evidence type="ECO:0000256" key="7">
    <source>
        <dbReference type="ARBA" id="ARBA00023004"/>
    </source>
</evidence>
<keyword evidence="8 10" id="KW-0503">Monooxygenase</keyword>
<dbReference type="PANTHER" id="PTHR46300:SF7">
    <property type="entry name" value="P450, PUTATIVE (EUROFUNG)-RELATED"/>
    <property type="match status" value="1"/>
</dbReference>
<evidence type="ECO:0000256" key="6">
    <source>
        <dbReference type="ARBA" id="ARBA00023002"/>
    </source>
</evidence>
<evidence type="ECO:0000313" key="11">
    <source>
        <dbReference type="EMBL" id="TFY81751.1"/>
    </source>
</evidence>
<evidence type="ECO:0000256" key="1">
    <source>
        <dbReference type="ARBA" id="ARBA00001971"/>
    </source>
</evidence>
<comment type="similarity">
    <text evidence="3 10">Belongs to the cytochrome P450 family.</text>
</comment>
<evidence type="ECO:0008006" key="13">
    <source>
        <dbReference type="Google" id="ProtNLM"/>
    </source>
</evidence>
<dbReference type="EMBL" id="SFCI01000177">
    <property type="protein sequence ID" value="TFY81751.1"/>
    <property type="molecule type" value="Genomic_DNA"/>
</dbReference>
<reference evidence="11 12" key="1">
    <citation type="submission" date="2019-02" db="EMBL/GenBank/DDBJ databases">
        <title>Genome sequencing of the rare red list fungi Hericium alpestre (H. flagellum).</title>
        <authorList>
            <person name="Buettner E."/>
            <person name="Kellner H."/>
        </authorList>
    </citation>
    <scope>NUCLEOTIDE SEQUENCE [LARGE SCALE GENOMIC DNA]</scope>
    <source>
        <strain evidence="11 12">DSM 108284</strain>
    </source>
</reference>
<gene>
    <name evidence="11" type="ORF">EWM64_g2260</name>
</gene>
<keyword evidence="4 9" id="KW-0349">Heme</keyword>
<comment type="pathway">
    <text evidence="2">Secondary metabolite biosynthesis.</text>
</comment>
<feature type="binding site" description="axial binding residue" evidence="9">
    <location>
        <position position="256"/>
    </location>
    <ligand>
        <name>heme</name>
        <dbReference type="ChEBI" id="CHEBI:30413"/>
    </ligand>
    <ligandPart>
        <name>Fe</name>
        <dbReference type="ChEBI" id="CHEBI:18248"/>
    </ligandPart>
</feature>
<dbReference type="GO" id="GO:0020037">
    <property type="term" value="F:heme binding"/>
    <property type="evidence" value="ECO:0007669"/>
    <property type="project" value="InterPro"/>
</dbReference>
<dbReference type="GO" id="GO:0005506">
    <property type="term" value="F:iron ion binding"/>
    <property type="evidence" value="ECO:0007669"/>
    <property type="project" value="InterPro"/>
</dbReference>
<dbReference type="InterPro" id="IPR017972">
    <property type="entry name" value="Cyt_P450_CS"/>
</dbReference>
<evidence type="ECO:0000256" key="2">
    <source>
        <dbReference type="ARBA" id="ARBA00005179"/>
    </source>
</evidence>
<dbReference type="InterPro" id="IPR001128">
    <property type="entry name" value="Cyt_P450"/>
</dbReference>
<dbReference type="Gene3D" id="1.10.630.10">
    <property type="entry name" value="Cytochrome P450"/>
    <property type="match status" value="1"/>
</dbReference>